<dbReference type="RefSeq" id="WP_034318365.1">
    <property type="nucleotide sequence ID" value="NZ_JOTP01000003.1"/>
</dbReference>
<keyword evidence="1" id="KW-1133">Transmembrane helix</keyword>
<proteinExistence type="predicted"/>
<dbReference type="eggNOG" id="ENOG5030C9S">
    <property type="taxonomic scope" value="Bacteria"/>
</dbReference>
<organism evidence="2 3">
    <name type="scientific">Bacillus zhangzhouensis</name>
    <dbReference type="NCBI Taxonomy" id="1178540"/>
    <lineage>
        <taxon>Bacteria</taxon>
        <taxon>Bacillati</taxon>
        <taxon>Bacillota</taxon>
        <taxon>Bacilli</taxon>
        <taxon>Bacillales</taxon>
        <taxon>Bacillaceae</taxon>
        <taxon>Bacillus</taxon>
    </lineage>
</organism>
<dbReference type="Gene3D" id="3.40.30.10">
    <property type="entry name" value="Glutaredoxin"/>
    <property type="match status" value="1"/>
</dbReference>
<evidence type="ECO:0000313" key="2">
    <source>
        <dbReference type="EMBL" id="KEP27604.1"/>
    </source>
</evidence>
<dbReference type="AlphaFoldDB" id="A0A081LEC8"/>
<feature type="transmembrane region" description="Helical" evidence="1">
    <location>
        <begin position="6"/>
        <end position="26"/>
    </location>
</feature>
<name>A0A081LEC8_9BACI</name>
<keyword evidence="1" id="KW-0812">Transmembrane</keyword>
<reference evidence="2 3" key="1">
    <citation type="submission" date="2012-09" db="EMBL/GenBank/DDBJ databases">
        <title>Genome Sequence of Bacillus sp. DW5-4.</title>
        <authorList>
            <person name="Lai Q."/>
            <person name="Liu Y."/>
            <person name="Shao Z."/>
        </authorList>
    </citation>
    <scope>NUCLEOTIDE SEQUENCE [LARGE SCALE GENOMIC DNA]</scope>
    <source>
        <strain evidence="2 3">DW5-4</strain>
    </source>
</reference>
<dbReference type="SUPFAM" id="SSF52833">
    <property type="entry name" value="Thioredoxin-like"/>
    <property type="match status" value="1"/>
</dbReference>
<keyword evidence="3" id="KW-1185">Reference proteome</keyword>
<dbReference type="InterPro" id="IPR036249">
    <property type="entry name" value="Thioredoxin-like_sf"/>
</dbReference>
<evidence type="ECO:0000313" key="3">
    <source>
        <dbReference type="Proteomes" id="UP000028091"/>
    </source>
</evidence>
<dbReference type="Proteomes" id="UP000028091">
    <property type="component" value="Unassembled WGS sequence"/>
</dbReference>
<protein>
    <submittedName>
        <fullName evidence="2">Uncharacterized protein</fullName>
    </submittedName>
</protein>
<evidence type="ECO:0000256" key="1">
    <source>
        <dbReference type="SAM" id="Phobius"/>
    </source>
</evidence>
<dbReference type="EMBL" id="JOTP01000003">
    <property type="protein sequence ID" value="KEP27604.1"/>
    <property type="molecule type" value="Genomic_DNA"/>
</dbReference>
<sequence length="169" mass="19514">MNSILTLQLTLILCSLLLTVGIITYLKHQMKLIILPIQHVGQKLSHPLLEQPSPIHMNDLLQTNHKQQLLIFTDTACPHCIPSLEQFLETIEQRKLNVSFSILLKNGQKKDQELYRDNQTNMQIIPVDEQLIEAFQIQEFPYYIMVEDDETISYAAPFPDGLYSRLPAK</sequence>
<gene>
    <name evidence="2" type="ORF">BA70_10765</name>
</gene>
<dbReference type="OrthoDB" id="2619746at2"/>
<accession>A0A081LEC8</accession>
<keyword evidence="1" id="KW-0472">Membrane</keyword>
<comment type="caution">
    <text evidence="2">The sequence shown here is derived from an EMBL/GenBank/DDBJ whole genome shotgun (WGS) entry which is preliminary data.</text>
</comment>